<dbReference type="GO" id="GO:0004497">
    <property type="term" value="F:monooxygenase activity"/>
    <property type="evidence" value="ECO:0007669"/>
    <property type="project" value="TreeGrafter"/>
</dbReference>
<dbReference type="GO" id="GO:0050660">
    <property type="term" value="F:flavin adenine dinucleotide binding"/>
    <property type="evidence" value="ECO:0007669"/>
    <property type="project" value="TreeGrafter"/>
</dbReference>
<dbReference type="AlphaFoldDB" id="A0A7X8YEH1"/>
<dbReference type="Gene3D" id="3.50.50.60">
    <property type="entry name" value="FAD/NAD(P)-binding domain"/>
    <property type="match status" value="1"/>
</dbReference>
<accession>A0A7X8YEH1</accession>
<dbReference type="SUPFAM" id="SSF51905">
    <property type="entry name" value="FAD/NAD(P)-binding domain"/>
    <property type="match status" value="1"/>
</dbReference>
<sequence>MTSQQPVIVIGAGPIGLAAAAHMLEYGLEPLVLESGEHAGAAISQWGHIQLFSPWRYNIDAACRRLLEETDWQEPNPGILPTGAQLVEEYLKPIAAANTLDPRIRYRTRVVSVLRRQDSFLVRTETDGEVLDFQASAVIDASGTWHTPNPLGAGGLPAAGENDDALAPHLLGPLPDVLGADRHRVAGRRALVVGSGHSAVNTLLNLVALRREVPSTSIQWAIRSADPQRSYGGEDRDGLPERGALGTQLRQSVEAGQIELLTSAEVQALESVDGDLEASFQDGRGLRVDALAAATGFRPDLEILRGLRLELDPTVEAPVRLAPLIDPAVHSCGTVRAHGAAELAHPEEGFFIVGMKSYGRAPTFLMATGYEQVRSVAAYLAGADASPRDLNLPATGVCSAG</sequence>
<evidence type="ECO:0000256" key="1">
    <source>
        <dbReference type="ARBA" id="ARBA00023002"/>
    </source>
</evidence>
<organism evidence="2 3">
    <name type="scientific">Nesterenkonia sedimenti</name>
    <dbReference type="NCBI Taxonomy" id="1463632"/>
    <lineage>
        <taxon>Bacteria</taxon>
        <taxon>Bacillati</taxon>
        <taxon>Actinomycetota</taxon>
        <taxon>Actinomycetes</taxon>
        <taxon>Micrococcales</taxon>
        <taxon>Micrococcaceae</taxon>
        <taxon>Nesterenkonia</taxon>
    </lineage>
</organism>
<keyword evidence="3" id="KW-1185">Reference proteome</keyword>
<keyword evidence="1" id="KW-0560">Oxidoreductase</keyword>
<dbReference type="InterPro" id="IPR050982">
    <property type="entry name" value="Auxin_biosynth/cation_transpt"/>
</dbReference>
<dbReference type="PRINTS" id="PR00411">
    <property type="entry name" value="PNDRDTASEI"/>
</dbReference>
<dbReference type="PANTHER" id="PTHR43539">
    <property type="entry name" value="FLAVIN-BINDING MONOOXYGENASE-LIKE PROTEIN (AFU_ORTHOLOGUE AFUA_4G09220)"/>
    <property type="match status" value="1"/>
</dbReference>
<comment type="caution">
    <text evidence="2">The sequence shown here is derived from an EMBL/GenBank/DDBJ whole genome shotgun (WGS) entry which is preliminary data.</text>
</comment>
<dbReference type="EMBL" id="JABAHY010000012">
    <property type="protein sequence ID" value="NLS10629.1"/>
    <property type="molecule type" value="Genomic_DNA"/>
</dbReference>
<gene>
    <name evidence="2" type="ORF">HGQ17_11630</name>
</gene>
<dbReference type="RefSeq" id="WP_168888114.1">
    <property type="nucleotide sequence ID" value="NZ_JABAHY010000012.1"/>
</dbReference>
<dbReference type="PRINTS" id="PR00368">
    <property type="entry name" value="FADPNR"/>
</dbReference>
<protein>
    <submittedName>
        <fullName evidence="2">NAD(P)-binding domain-containing protein</fullName>
    </submittedName>
</protein>
<reference evidence="2 3" key="1">
    <citation type="submission" date="2020-04" db="EMBL/GenBank/DDBJ databases">
        <title>Nesterenkonia sp. nov., isolated from marine sediment.</title>
        <authorList>
            <person name="Zhang G."/>
        </authorList>
    </citation>
    <scope>NUCLEOTIDE SEQUENCE [LARGE SCALE GENOMIC DNA]</scope>
    <source>
        <strain evidence="2 3">MY13</strain>
    </source>
</reference>
<dbReference type="PANTHER" id="PTHR43539:SF78">
    <property type="entry name" value="FLAVIN-CONTAINING MONOOXYGENASE"/>
    <property type="match status" value="1"/>
</dbReference>
<dbReference type="InterPro" id="IPR036188">
    <property type="entry name" value="FAD/NAD-bd_sf"/>
</dbReference>
<evidence type="ECO:0000313" key="3">
    <source>
        <dbReference type="Proteomes" id="UP000523139"/>
    </source>
</evidence>
<dbReference type="Pfam" id="PF13738">
    <property type="entry name" value="Pyr_redox_3"/>
    <property type="match status" value="1"/>
</dbReference>
<dbReference type="Proteomes" id="UP000523139">
    <property type="component" value="Unassembled WGS sequence"/>
</dbReference>
<evidence type="ECO:0000313" key="2">
    <source>
        <dbReference type="EMBL" id="NLS10629.1"/>
    </source>
</evidence>
<proteinExistence type="predicted"/>
<name>A0A7X8YEH1_9MICC</name>